<feature type="transmembrane region" description="Helical" evidence="1">
    <location>
        <begin position="6"/>
        <end position="27"/>
    </location>
</feature>
<keyword evidence="1" id="KW-0812">Transmembrane</keyword>
<evidence type="ECO:0000313" key="3">
    <source>
        <dbReference type="Proteomes" id="UP000317178"/>
    </source>
</evidence>
<protein>
    <recommendedName>
        <fullName evidence="4">(Na+)-NQR maturation NqrM</fullName>
    </recommendedName>
</protein>
<keyword evidence="1" id="KW-1133">Transmembrane helix</keyword>
<dbReference type="RefSeq" id="WP_144997570.1">
    <property type="nucleotide sequence ID" value="NZ_CP036281.1"/>
</dbReference>
<dbReference type="EMBL" id="CP036281">
    <property type="protein sequence ID" value="QDU81863.1"/>
    <property type="molecule type" value="Genomic_DNA"/>
</dbReference>
<reference evidence="2 3" key="1">
    <citation type="submission" date="2019-02" db="EMBL/GenBank/DDBJ databases">
        <title>Deep-cultivation of Planctomycetes and their phenomic and genomic characterization uncovers novel biology.</title>
        <authorList>
            <person name="Wiegand S."/>
            <person name="Jogler M."/>
            <person name="Boedeker C."/>
            <person name="Pinto D."/>
            <person name="Vollmers J."/>
            <person name="Rivas-Marin E."/>
            <person name="Kohn T."/>
            <person name="Peeters S.H."/>
            <person name="Heuer A."/>
            <person name="Rast P."/>
            <person name="Oberbeckmann S."/>
            <person name="Bunk B."/>
            <person name="Jeske O."/>
            <person name="Meyerdierks A."/>
            <person name="Storesund J.E."/>
            <person name="Kallscheuer N."/>
            <person name="Luecker S."/>
            <person name="Lage O.M."/>
            <person name="Pohl T."/>
            <person name="Merkel B.J."/>
            <person name="Hornburger P."/>
            <person name="Mueller R.-W."/>
            <person name="Bruemmer F."/>
            <person name="Labrenz M."/>
            <person name="Spormann A.M."/>
            <person name="Op den Camp H."/>
            <person name="Overmann J."/>
            <person name="Amann R."/>
            <person name="Jetten M.S.M."/>
            <person name="Mascher T."/>
            <person name="Medema M.H."/>
            <person name="Devos D.P."/>
            <person name="Kaster A.-K."/>
            <person name="Ovreas L."/>
            <person name="Rohde M."/>
            <person name="Galperin M.Y."/>
            <person name="Jogler C."/>
        </authorList>
    </citation>
    <scope>NUCLEOTIDE SEQUENCE [LARGE SCALE GENOMIC DNA]</scope>
    <source>
        <strain evidence="2 3">Pla110</strain>
    </source>
</reference>
<dbReference type="Proteomes" id="UP000317178">
    <property type="component" value="Chromosome"/>
</dbReference>
<evidence type="ECO:0008006" key="4">
    <source>
        <dbReference type="Google" id="ProtNLM"/>
    </source>
</evidence>
<dbReference type="KEGG" id="plon:Pla110_36140"/>
<accession>A0A518CRM3</accession>
<dbReference type="OrthoDB" id="5296227at2"/>
<organism evidence="2 3">
    <name type="scientific">Polystyrenella longa</name>
    <dbReference type="NCBI Taxonomy" id="2528007"/>
    <lineage>
        <taxon>Bacteria</taxon>
        <taxon>Pseudomonadati</taxon>
        <taxon>Planctomycetota</taxon>
        <taxon>Planctomycetia</taxon>
        <taxon>Planctomycetales</taxon>
        <taxon>Planctomycetaceae</taxon>
        <taxon>Polystyrenella</taxon>
    </lineage>
</organism>
<gene>
    <name evidence="2" type="ORF">Pla110_36140</name>
</gene>
<sequence>MNYFVLLGITLGIFLIAVIAMSVGVLISNRSIKGTCGGLANMTDGEGHSICDACTKPSPECRGVPEVSADESKV</sequence>
<keyword evidence="3" id="KW-1185">Reference proteome</keyword>
<proteinExistence type="predicted"/>
<evidence type="ECO:0000256" key="1">
    <source>
        <dbReference type="SAM" id="Phobius"/>
    </source>
</evidence>
<name>A0A518CRM3_9PLAN</name>
<evidence type="ECO:0000313" key="2">
    <source>
        <dbReference type="EMBL" id="QDU81863.1"/>
    </source>
</evidence>
<dbReference type="AlphaFoldDB" id="A0A518CRM3"/>
<keyword evidence="1" id="KW-0472">Membrane</keyword>